<protein>
    <submittedName>
        <fullName evidence="1">Uncharacterized protein</fullName>
    </submittedName>
</protein>
<keyword evidence="2" id="KW-1185">Reference proteome</keyword>
<accession>A0AAV4QVH8</accession>
<dbReference type="EMBL" id="BPLR01006971">
    <property type="protein sequence ID" value="GIY13648.1"/>
    <property type="molecule type" value="Genomic_DNA"/>
</dbReference>
<name>A0AAV4QVH8_CAEEX</name>
<gene>
    <name evidence="1" type="ORF">CEXT_523021</name>
</gene>
<reference evidence="1 2" key="1">
    <citation type="submission" date="2021-06" db="EMBL/GenBank/DDBJ databases">
        <title>Caerostris extrusa draft genome.</title>
        <authorList>
            <person name="Kono N."/>
            <person name="Arakawa K."/>
        </authorList>
    </citation>
    <scope>NUCLEOTIDE SEQUENCE [LARGE SCALE GENOMIC DNA]</scope>
</reference>
<organism evidence="1 2">
    <name type="scientific">Caerostris extrusa</name>
    <name type="common">Bark spider</name>
    <name type="synonym">Caerostris bankana</name>
    <dbReference type="NCBI Taxonomy" id="172846"/>
    <lineage>
        <taxon>Eukaryota</taxon>
        <taxon>Metazoa</taxon>
        <taxon>Ecdysozoa</taxon>
        <taxon>Arthropoda</taxon>
        <taxon>Chelicerata</taxon>
        <taxon>Arachnida</taxon>
        <taxon>Araneae</taxon>
        <taxon>Araneomorphae</taxon>
        <taxon>Entelegynae</taxon>
        <taxon>Araneoidea</taxon>
        <taxon>Araneidae</taxon>
        <taxon>Caerostris</taxon>
    </lineage>
</organism>
<comment type="caution">
    <text evidence="1">The sequence shown here is derived from an EMBL/GenBank/DDBJ whole genome shotgun (WGS) entry which is preliminary data.</text>
</comment>
<sequence length="128" mass="14147">MIRELKCKSSSGRLWKLKFTVGIFLVLYRLVDCSHAERGYQGKGRGRNQAQTRLLPATLFRDILGTLAGIGLLTCRKGRLLDCLHAEEAYQGKGRGRNQADARLLTATLLQDIFDTLAAIGLLTGREG</sequence>
<dbReference type="AlphaFoldDB" id="A0AAV4QVH8"/>
<proteinExistence type="predicted"/>
<dbReference type="Proteomes" id="UP001054945">
    <property type="component" value="Unassembled WGS sequence"/>
</dbReference>
<evidence type="ECO:0000313" key="1">
    <source>
        <dbReference type="EMBL" id="GIY13648.1"/>
    </source>
</evidence>
<evidence type="ECO:0000313" key="2">
    <source>
        <dbReference type="Proteomes" id="UP001054945"/>
    </source>
</evidence>